<reference evidence="15 16" key="1">
    <citation type="submission" date="2024-02" db="EMBL/GenBank/DDBJ databases">
        <title>Chromosome-scale genome assembly of the rough periwinkle Littorina saxatilis.</title>
        <authorList>
            <person name="De Jode A."/>
            <person name="Faria R."/>
            <person name="Formenti G."/>
            <person name="Sims Y."/>
            <person name="Smith T.P."/>
            <person name="Tracey A."/>
            <person name="Wood J.M.D."/>
            <person name="Zagrodzka Z.B."/>
            <person name="Johannesson K."/>
            <person name="Butlin R.K."/>
            <person name="Leder E.H."/>
        </authorList>
    </citation>
    <scope>NUCLEOTIDE SEQUENCE [LARGE SCALE GENOMIC DNA]</scope>
    <source>
        <strain evidence="15">Snail1</strain>
        <tissue evidence="15">Muscle</tissue>
    </source>
</reference>
<evidence type="ECO:0000256" key="14">
    <source>
        <dbReference type="RuleBase" id="RU000461"/>
    </source>
</evidence>
<dbReference type="InterPro" id="IPR036396">
    <property type="entry name" value="Cyt_P450_sf"/>
</dbReference>
<accession>A0AAN9APB6</accession>
<dbReference type="InterPro" id="IPR017972">
    <property type="entry name" value="Cyt_P450_CS"/>
</dbReference>
<keyword evidence="10 13" id="KW-0408">Iron</keyword>
<name>A0AAN9APB6_9CAEN</name>
<comment type="subcellular location">
    <subcellularLocation>
        <location evidence="3">Endoplasmic reticulum membrane</location>
        <topology evidence="3">Peripheral membrane protein</topology>
    </subcellularLocation>
    <subcellularLocation>
        <location evidence="2">Microsome membrane</location>
        <topology evidence="2">Peripheral membrane protein</topology>
    </subcellularLocation>
</comment>
<evidence type="ECO:0000313" key="15">
    <source>
        <dbReference type="EMBL" id="KAK7090531.1"/>
    </source>
</evidence>
<evidence type="ECO:0000256" key="2">
    <source>
        <dbReference type="ARBA" id="ARBA00004174"/>
    </source>
</evidence>
<dbReference type="GO" id="GO:0042446">
    <property type="term" value="P:hormone biosynthetic process"/>
    <property type="evidence" value="ECO:0007669"/>
    <property type="project" value="TreeGrafter"/>
</dbReference>
<evidence type="ECO:0000313" key="16">
    <source>
        <dbReference type="Proteomes" id="UP001374579"/>
    </source>
</evidence>
<dbReference type="AlphaFoldDB" id="A0AAN9APB6"/>
<dbReference type="PANTHER" id="PTHR24289:SF20">
    <property type="entry name" value="STEROID 17-ALPHA-HYDROXYLASE_17,20 LYASE"/>
    <property type="match status" value="1"/>
</dbReference>
<evidence type="ECO:0000256" key="10">
    <source>
        <dbReference type="ARBA" id="ARBA00023004"/>
    </source>
</evidence>
<dbReference type="GO" id="GO:0020037">
    <property type="term" value="F:heme binding"/>
    <property type="evidence" value="ECO:0007669"/>
    <property type="project" value="InterPro"/>
</dbReference>
<keyword evidence="7" id="KW-0256">Endoplasmic reticulum</keyword>
<protein>
    <recommendedName>
        <fullName evidence="17">Cytochrome P450</fullName>
    </recommendedName>
</protein>
<keyword evidence="5 13" id="KW-0349">Heme</keyword>
<evidence type="ECO:0000256" key="7">
    <source>
        <dbReference type="ARBA" id="ARBA00022824"/>
    </source>
</evidence>
<dbReference type="GO" id="GO:0005789">
    <property type="term" value="C:endoplasmic reticulum membrane"/>
    <property type="evidence" value="ECO:0007669"/>
    <property type="project" value="UniProtKB-SubCell"/>
</dbReference>
<dbReference type="Pfam" id="PF00067">
    <property type="entry name" value="p450"/>
    <property type="match status" value="1"/>
</dbReference>
<evidence type="ECO:0000256" key="11">
    <source>
        <dbReference type="ARBA" id="ARBA00023033"/>
    </source>
</evidence>
<dbReference type="InterPro" id="IPR001128">
    <property type="entry name" value="Cyt_P450"/>
</dbReference>
<dbReference type="PRINTS" id="PR00463">
    <property type="entry name" value="EP450I"/>
</dbReference>
<evidence type="ECO:0000256" key="6">
    <source>
        <dbReference type="ARBA" id="ARBA00022723"/>
    </source>
</evidence>
<keyword evidence="9 14" id="KW-0560">Oxidoreductase</keyword>
<keyword evidence="11 14" id="KW-0503">Monooxygenase</keyword>
<evidence type="ECO:0000256" key="5">
    <source>
        <dbReference type="ARBA" id="ARBA00022617"/>
    </source>
</evidence>
<evidence type="ECO:0000256" key="8">
    <source>
        <dbReference type="ARBA" id="ARBA00022848"/>
    </source>
</evidence>
<keyword evidence="16" id="KW-1185">Reference proteome</keyword>
<dbReference type="InterPro" id="IPR002401">
    <property type="entry name" value="Cyt_P450_E_grp-I"/>
</dbReference>
<keyword evidence="6 13" id="KW-0479">Metal-binding</keyword>
<dbReference type="PROSITE" id="PS00086">
    <property type="entry name" value="CYTOCHROME_P450"/>
    <property type="match status" value="1"/>
</dbReference>
<proteinExistence type="inferred from homology"/>
<keyword evidence="12" id="KW-0472">Membrane</keyword>
<evidence type="ECO:0000256" key="12">
    <source>
        <dbReference type="ARBA" id="ARBA00023136"/>
    </source>
</evidence>
<evidence type="ECO:0000256" key="4">
    <source>
        <dbReference type="ARBA" id="ARBA00010617"/>
    </source>
</evidence>
<dbReference type="PANTHER" id="PTHR24289">
    <property type="entry name" value="STEROID 17-ALPHA-HYDROXYLASE/17,20 LYASE"/>
    <property type="match status" value="1"/>
</dbReference>
<evidence type="ECO:0000256" key="1">
    <source>
        <dbReference type="ARBA" id="ARBA00001971"/>
    </source>
</evidence>
<dbReference type="GO" id="GO:0042448">
    <property type="term" value="P:progesterone metabolic process"/>
    <property type="evidence" value="ECO:0007669"/>
    <property type="project" value="TreeGrafter"/>
</dbReference>
<evidence type="ECO:0000256" key="3">
    <source>
        <dbReference type="ARBA" id="ARBA00004406"/>
    </source>
</evidence>
<comment type="similarity">
    <text evidence="4 14">Belongs to the cytochrome P450 family.</text>
</comment>
<dbReference type="FunFam" id="1.10.630.10:FF:000238">
    <property type="entry name" value="Cytochrome P450 2A6"/>
    <property type="match status" value="1"/>
</dbReference>
<dbReference type="GO" id="GO:0005506">
    <property type="term" value="F:iron ion binding"/>
    <property type="evidence" value="ECO:0007669"/>
    <property type="project" value="InterPro"/>
</dbReference>
<gene>
    <name evidence="15" type="ORF">V1264_010315</name>
</gene>
<dbReference type="Proteomes" id="UP001374579">
    <property type="component" value="Unassembled WGS sequence"/>
</dbReference>
<dbReference type="PRINTS" id="PR00385">
    <property type="entry name" value="P450"/>
</dbReference>
<comment type="cofactor">
    <cofactor evidence="1 13">
        <name>heme</name>
        <dbReference type="ChEBI" id="CHEBI:30413"/>
    </cofactor>
</comment>
<evidence type="ECO:0000256" key="13">
    <source>
        <dbReference type="PIRSR" id="PIRSR602401-1"/>
    </source>
</evidence>
<evidence type="ECO:0008006" key="17">
    <source>
        <dbReference type="Google" id="ProtNLM"/>
    </source>
</evidence>
<dbReference type="GO" id="GO:0004508">
    <property type="term" value="F:steroid 17-alpha-monooxygenase activity"/>
    <property type="evidence" value="ECO:0007669"/>
    <property type="project" value="TreeGrafter"/>
</dbReference>
<dbReference type="SUPFAM" id="SSF48264">
    <property type="entry name" value="Cytochrome P450"/>
    <property type="match status" value="1"/>
</dbReference>
<organism evidence="15 16">
    <name type="scientific">Littorina saxatilis</name>
    <dbReference type="NCBI Taxonomy" id="31220"/>
    <lineage>
        <taxon>Eukaryota</taxon>
        <taxon>Metazoa</taxon>
        <taxon>Spiralia</taxon>
        <taxon>Lophotrochozoa</taxon>
        <taxon>Mollusca</taxon>
        <taxon>Gastropoda</taxon>
        <taxon>Caenogastropoda</taxon>
        <taxon>Littorinimorpha</taxon>
        <taxon>Littorinoidea</taxon>
        <taxon>Littorinidae</taxon>
        <taxon>Littorina</taxon>
    </lineage>
</organism>
<dbReference type="EMBL" id="JBAMIC010000024">
    <property type="protein sequence ID" value="KAK7090531.1"/>
    <property type="molecule type" value="Genomic_DNA"/>
</dbReference>
<evidence type="ECO:0000256" key="9">
    <source>
        <dbReference type="ARBA" id="ARBA00023002"/>
    </source>
</evidence>
<comment type="caution">
    <text evidence="15">The sequence shown here is derived from an EMBL/GenBank/DDBJ whole genome shotgun (WGS) entry which is preliminary data.</text>
</comment>
<feature type="binding site" description="axial binding residue" evidence="13">
    <location>
        <position position="467"/>
    </location>
    <ligand>
        <name>heme</name>
        <dbReference type="ChEBI" id="CHEBI:30413"/>
    </ligand>
    <ligandPart>
        <name>Fe</name>
        <dbReference type="ChEBI" id="CHEBI:18248"/>
    </ligandPart>
</feature>
<sequence length="522" mass="59159">MSDILSSIQSACSKALETTKELSAELPGSKTTQALVVGAAVGTAVYFFFLKTRYRLPPGPFALPILGNILDVADKKEPFYMKLKRWADEKYGPVILIYLGPFRCVTLNRLDVVTEAYIERGVDFTGRPQFHSMSVFSEGYNDILFASPNAAWKLQRKIATKALRHYMKGQHLEKVVHHVVTMVTDKMLAEADAFDPSRYIGVLMFHIIETICFGKMKDYDDPEILRLIWLLDVINEDLGLGFWEDALPLLKYFPTEKFRKFEKRMQEFLDYNYDRIDEHRKTFSENNIRDITDSILLAQKEAEREESAEVMAMFTNTHVGQLVGNIFGGGVDTSRHTLQWCLGYMAGYPQEQALVQAEIDEVTGAHLPGETDRAKLVYTEATLYEAMRIASVVPLGLPRETLSDTSVGGYDIPKGTMVLVNQWALLNDPEQWENPEEFNPKRFIDEAGKLRSKLPSWLPFSTGRRACVGEFVAKPQLLMIFACIMKRCKISLPPGVVFDPNPKVASFLSHIPKPFQIVVTSR</sequence>
<keyword evidence="8" id="KW-0492">Microsome</keyword>
<dbReference type="Gene3D" id="1.10.630.10">
    <property type="entry name" value="Cytochrome P450"/>
    <property type="match status" value="1"/>
</dbReference>